<organism evidence="1 2">
    <name type="scientific">Gymnopus androsaceus JB14</name>
    <dbReference type="NCBI Taxonomy" id="1447944"/>
    <lineage>
        <taxon>Eukaryota</taxon>
        <taxon>Fungi</taxon>
        <taxon>Dikarya</taxon>
        <taxon>Basidiomycota</taxon>
        <taxon>Agaricomycotina</taxon>
        <taxon>Agaricomycetes</taxon>
        <taxon>Agaricomycetidae</taxon>
        <taxon>Agaricales</taxon>
        <taxon>Marasmiineae</taxon>
        <taxon>Omphalotaceae</taxon>
        <taxon>Gymnopus</taxon>
    </lineage>
</organism>
<evidence type="ECO:0000313" key="2">
    <source>
        <dbReference type="Proteomes" id="UP000799118"/>
    </source>
</evidence>
<proteinExistence type="predicted"/>
<gene>
    <name evidence="1" type="ORF">BT96DRAFT_186058</name>
</gene>
<dbReference type="OrthoDB" id="2946340at2759"/>
<dbReference type="EMBL" id="ML769548">
    <property type="protein sequence ID" value="KAE9394546.1"/>
    <property type="molecule type" value="Genomic_DNA"/>
</dbReference>
<evidence type="ECO:0000313" key="1">
    <source>
        <dbReference type="EMBL" id="KAE9394546.1"/>
    </source>
</evidence>
<accession>A0A6A4H9R1</accession>
<sequence length="170" mass="19529">MKTVSHSTMTELKEELRQFLLQPQPLPLPSSLEDPAGLPTYLEEEKNPLYVPSVPDPPIIPAHLGSLPPEDYIDQYPFSRDFLKYTPKRLTPSRYTPVPLWQSKARLYLRAGVTVDRSCLAPIADPSYNPAHEKQRFVHEFIFKQRWTLEELASQLMSLVELGVFFCESS</sequence>
<dbReference type="AlphaFoldDB" id="A0A6A4H9R1"/>
<protein>
    <submittedName>
        <fullName evidence="1">Uncharacterized protein</fullName>
    </submittedName>
</protein>
<keyword evidence="2" id="KW-1185">Reference proteome</keyword>
<reference evidence="1" key="1">
    <citation type="journal article" date="2019" name="Environ. Microbiol.">
        <title>Fungal ecological strategies reflected in gene transcription - a case study of two litter decomposers.</title>
        <authorList>
            <person name="Barbi F."/>
            <person name="Kohler A."/>
            <person name="Barry K."/>
            <person name="Baskaran P."/>
            <person name="Daum C."/>
            <person name="Fauchery L."/>
            <person name="Ihrmark K."/>
            <person name="Kuo A."/>
            <person name="LaButti K."/>
            <person name="Lipzen A."/>
            <person name="Morin E."/>
            <person name="Grigoriev I.V."/>
            <person name="Henrissat B."/>
            <person name="Lindahl B."/>
            <person name="Martin F."/>
        </authorList>
    </citation>
    <scope>NUCLEOTIDE SEQUENCE</scope>
    <source>
        <strain evidence="1">JB14</strain>
    </source>
</reference>
<dbReference type="Proteomes" id="UP000799118">
    <property type="component" value="Unassembled WGS sequence"/>
</dbReference>
<name>A0A6A4H9R1_9AGAR</name>